<gene>
    <name evidence="9" type="ORF">DI564_17000</name>
</gene>
<dbReference type="InterPro" id="IPR008271">
    <property type="entry name" value="Ser/Thr_kinase_AS"/>
</dbReference>
<dbReference type="Proteomes" id="UP000249046">
    <property type="component" value="Unassembled WGS sequence"/>
</dbReference>
<feature type="region of interest" description="Disordered" evidence="6">
    <location>
        <begin position="278"/>
        <end position="303"/>
    </location>
</feature>
<dbReference type="InterPro" id="IPR019734">
    <property type="entry name" value="TPR_rpt"/>
</dbReference>
<protein>
    <recommendedName>
        <fullName evidence="8">Protein kinase domain-containing protein</fullName>
    </recommendedName>
</protein>
<dbReference type="CDD" id="cd14014">
    <property type="entry name" value="STKc_PknB_like"/>
    <property type="match status" value="1"/>
</dbReference>
<evidence type="ECO:0000256" key="6">
    <source>
        <dbReference type="SAM" id="MobiDB-lite"/>
    </source>
</evidence>
<dbReference type="Pfam" id="PF00069">
    <property type="entry name" value="Pkinase"/>
    <property type="match status" value="1"/>
</dbReference>
<dbReference type="PROSITE" id="PS00108">
    <property type="entry name" value="PROTEIN_KINASE_ST"/>
    <property type="match status" value="1"/>
</dbReference>
<evidence type="ECO:0000313" key="9">
    <source>
        <dbReference type="EMBL" id="PZQ09776.1"/>
    </source>
</evidence>
<dbReference type="SUPFAM" id="SSF56112">
    <property type="entry name" value="Protein kinase-like (PK-like)"/>
    <property type="match status" value="1"/>
</dbReference>
<dbReference type="PROSITE" id="PS50011">
    <property type="entry name" value="PROTEIN_KINASE_DOM"/>
    <property type="match status" value="1"/>
</dbReference>
<dbReference type="AlphaFoldDB" id="A0A2W5JY77"/>
<sequence length="927" mass="99295">MTPYTLRDWFERALEQADPEAWLLEHCADPELRAQVSRLLAADAAGTEPATGGAARLAEEIGAPVPSAPSPGTRIGPYVLESLLGEGGFARVFAAWRDHAGARREVALKLPFRTVHAPEAQQQYQREVRALAALAHPNIAHLIDAGIGAGGQAWIALERVRGASILDHAREARLDLAARLRLMVQVCRAVDAAHRSLIVHRDLKPSNVLVSTAGQVKLLDFGIAKLLQPDDDTGHTAAPAFTPAYAAPEQRQGGAVTTATDVYALGVLLGELVTGERVNDGSGRTPSSRIGEAHGGEGPHALPPIARHKVRGDLDAIVMKAIDADPARRYASAGALADDLERLLDGHPVHACAPTRWYRTRKFVARHKGGVAVTMAFVLAVFAALALAVWQAGIARAEAERATQQTRRATATRDFLVSVFEAAGPDLPREHRPSLEDLVDDAGARALRDAALTDDVRADLLLSLAKVSGALGDYAREHALLDRAEADLGRLYAPDSEPWLRARVLRAGALRGQARPEAALAELESLQTTFAARGRIGVDAQIALAQSLADVGRGEDAAAAFDAARRLAAQLPERADELALRVDLLRSSGLIDAQRFSEGLAIADRALAGWKASGRAPDRDVLQLLSAIGNAASIGGDAARAEASYREAIALAEQIYARPHPDTAWAIGIYGSFLVAQARYADAEPHIERALSMRRALLGEAHPESLDALAALGRLRAGQSRQEEALAAFEQGVALCERERVRQPVCPRLIGSVSQMQAIAGRTEQALATAARAVAAQRELGGADDPQLLAPLGFLARAQVKHGDYAAALETTDELARIAAATGNDDARELHYARFQRALALFALDRNDETLPLIRSVIEAQKRRSPNEQRPLFSMLLLEARALARADRRDEARAAANEALAIEKKPAPLDPALIANLQHLAREGRER</sequence>
<keyword evidence="7" id="KW-0812">Transmembrane</keyword>
<dbReference type="GO" id="GO:0004674">
    <property type="term" value="F:protein serine/threonine kinase activity"/>
    <property type="evidence" value="ECO:0007669"/>
    <property type="project" value="TreeGrafter"/>
</dbReference>
<evidence type="ECO:0000256" key="2">
    <source>
        <dbReference type="ARBA" id="ARBA00022741"/>
    </source>
</evidence>
<dbReference type="Gene3D" id="3.30.200.20">
    <property type="entry name" value="Phosphorylase Kinase, domain 1"/>
    <property type="match status" value="1"/>
</dbReference>
<keyword evidence="2 5" id="KW-0547">Nucleotide-binding</keyword>
<dbReference type="SMART" id="SM00220">
    <property type="entry name" value="S_TKc"/>
    <property type="match status" value="1"/>
</dbReference>
<keyword evidence="7" id="KW-0472">Membrane</keyword>
<keyword evidence="1" id="KW-0808">Transferase</keyword>
<dbReference type="InterPro" id="IPR011990">
    <property type="entry name" value="TPR-like_helical_dom_sf"/>
</dbReference>
<feature type="binding site" evidence="5">
    <location>
        <position position="109"/>
    </location>
    <ligand>
        <name>ATP</name>
        <dbReference type="ChEBI" id="CHEBI:30616"/>
    </ligand>
</feature>
<dbReference type="InterPro" id="IPR011009">
    <property type="entry name" value="Kinase-like_dom_sf"/>
</dbReference>
<evidence type="ECO:0000256" key="5">
    <source>
        <dbReference type="PROSITE-ProRule" id="PRU10141"/>
    </source>
</evidence>
<dbReference type="SUPFAM" id="SSF48452">
    <property type="entry name" value="TPR-like"/>
    <property type="match status" value="2"/>
</dbReference>
<name>A0A2W5JY77_9GAMM</name>
<dbReference type="PANTHER" id="PTHR43289">
    <property type="entry name" value="MITOGEN-ACTIVATED PROTEIN KINASE KINASE KINASE 20-RELATED"/>
    <property type="match status" value="1"/>
</dbReference>
<reference evidence="9 10" key="1">
    <citation type="submission" date="2017-08" db="EMBL/GenBank/DDBJ databases">
        <title>Infants hospitalized years apart are colonized by the same room-sourced microbial strains.</title>
        <authorList>
            <person name="Brooks B."/>
            <person name="Olm M.R."/>
            <person name="Firek B.A."/>
            <person name="Baker R."/>
            <person name="Thomas B.C."/>
            <person name="Morowitz M.J."/>
            <person name="Banfield J.F."/>
        </authorList>
    </citation>
    <scope>NUCLEOTIDE SEQUENCE [LARGE SCALE GENOMIC DNA]</scope>
    <source>
        <strain evidence="9">S2_005_003_R2_42</strain>
    </source>
</reference>
<dbReference type="Gene3D" id="1.25.40.10">
    <property type="entry name" value="Tetratricopeptide repeat domain"/>
    <property type="match status" value="2"/>
</dbReference>
<evidence type="ECO:0000259" key="8">
    <source>
        <dbReference type="PROSITE" id="PS50011"/>
    </source>
</evidence>
<dbReference type="InterPro" id="IPR000719">
    <property type="entry name" value="Prot_kinase_dom"/>
</dbReference>
<keyword evidence="7" id="KW-1133">Transmembrane helix</keyword>
<evidence type="ECO:0000313" key="10">
    <source>
        <dbReference type="Proteomes" id="UP000249046"/>
    </source>
</evidence>
<dbReference type="InterPro" id="IPR017441">
    <property type="entry name" value="Protein_kinase_ATP_BS"/>
</dbReference>
<organism evidence="9 10">
    <name type="scientific">Rhodanobacter denitrificans</name>
    <dbReference type="NCBI Taxonomy" id="666685"/>
    <lineage>
        <taxon>Bacteria</taxon>
        <taxon>Pseudomonadati</taxon>
        <taxon>Pseudomonadota</taxon>
        <taxon>Gammaproteobacteria</taxon>
        <taxon>Lysobacterales</taxon>
        <taxon>Rhodanobacteraceae</taxon>
        <taxon>Rhodanobacter</taxon>
    </lineage>
</organism>
<dbReference type="PANTHER" id="PTHR43289:SF6">
    <property type="entry name" value="SERINE_THREONINE-PROTEIN KINASE NEKL-3"/>
    <property type="match status" value="1"/>
</dbReference>
<dbReference type="EMBL" id="QFPO01000024">
    <property type="protein sequence ID" value="PZQ09776.1"/>
    <property type="molecule type" value="Genomic_DNA"/>
</dbReference>
<dbReference type="Pfam" id="PF13424">
    <property type="entry name" value="TPR_12"/>
    <property type="match status" value="1"/>
</dbReference>
<dbReference type="GO" id="GO:0005524">
    <property type="term" value="F:ATP binding"/>
    <property type="evidence" value="ECO:0007669"/>
    <property type="project" value="UniProtKB-UniRule"/>
</dbReference>
<keyword evidence="4 5" id="KW-0067">ATP-binding</keyword>
<feature type="domain" description="Protein kinase" evidence="8">
    <location>
        <begin position="78"/>
        <end position="350"/>
    </location>
</feature>
<accession>A0A2W5JY77</accession>
<evidence type="ECO:0000256" key="7">
    <source>
        <dbReference type="SAM" id="Phobius"/>
    </source>
</evidence>
<feature type="transmembrane region" description="Helical" evidence="7">
    <location>
        <begin position="369"/>
        <end position="390"/>
    </location>
</feature>
<evidence type="ECO:0000256" key="4">
    <source>
        <dbReference type="ARBA" id="ARBA00022840"/>
    </source>
</evidence>
<dbReference type="SMART" id="SM00028">
    <property type="entry name" value="TPR"/>
    <property type="match status" value="6"/>
</dbReference>
<keyword evidence="3" id="KW-0418">Kinase</keyword>
<proteinExistence type="predicted"/>
<dbReference type="Pfam" id="PF13374">
    <property type="entry name" value="TPR_10"/>
    <property type="match status" value="1"/>
</dbReference>
<evidence type="ECO:0000256" key="1">
    <source>
        <dbReference type="ARBA" id="ARBA00022679"/>
    </source>
</evidence>
<dbReference type="Gene3D" id="1.10.510.10">
    <property type="entry name" value="Transferase(Phosphotransferase) domain 1"/>
    <property type="match status" value="1"/>
</dbReference>
<comment type="caution">
    <text evidence="9">The sequence shown here is derived from an EMBL/GenBank/DDBJ whole genome shotgun (WGS) entry which is preliminary data.</text>
</comment>
<evidence type="ECO:0000256" key="3">
    <source>
        <dbReference type="ARBA" id="ARBA00022777"/>
    </source>
</evidence>
<dbReference type="PROSITE" id="PS00107">
    <property type="entry name" value="PROTEIN_KINASE_ATP"/>
    <property type="match status" value="1"/>
</dbReference>